<name>A0A3P7J0H6_STRVU</name>
<sequence>MSVGIFAILSQLVILPIFVFTRIVLALWFSDIAGACLRTLKLEPPPSVEFRILEVLFSWLFFQASWEKPKDIRRPIPVLHIFTPSRLVTDGFINFFSGMVVPQRNNH</sequence>
<dbReference type="AlphaFoldDB" id="A0A3P7J0H6"/>
<feature type="transmembrane region" description="Helical" evidence="1">
    <location>
        <begin position="12"/>
        <end position="30"/>
    </location>
</feature>
<protein>
    <submittedName>
        <fullName evidence="2">Uncharacterized protein</fullName>
    </submittedName>
</protein>
<keyword evidence="1" id="KW-1133">Transmembrane helix</keyword>
<gene>
    <name evidence="2" type="ORF">SVUK_LOCUS11414</name>
</gene>
<dbReference type="EMBL" id="UYYB01096944">
    <property type="protein sequence ID" value="VDM76416.1"/>
    <property type="molecule type" value="Genomic_DNA"/>
</dbReference>
<keyword evidence="1" id="KW-0472">Membrane</keyword>
<keyword evidence="1" id="KW-0812">Transmembrane</keyword>
<dbReference type="OrthoDB" id="266518at2759"/>
<evidence type="ECO:0000313" key="2">
    <source>
        <dbReference type="EMBL" id="VDM76416.1"/>
    </source>
</evidence>
<proteinExistence type="predicted"/>
<reference evidence="2 3" key="1">
    <citation type="submission" date="2018-11" db="EMBL/GenBank/DDBJ databases">
        <authorList>
            <consortium name="Pathogen Informatics"/>
        </authorList>
    </citation>
    <scope>NUCLEOTIDE SEQUENCE [LARGE SCALE GENOMIC DNA]</scope>
</reference>
<dbReference type="Proteomes" id="UP000270094">
    <property type="component" value="Unassembled WGS sequence"/>
</dbReference>
<evidence type="ECO:0000313" key="3">
    <source>
        <dbReference type="Proteomes" id="UP000270094"/>
    </source>
</evidence>
<organism evidence="2 3">
    <name type="scientific">Strongylus vulgaris</name>
    <name type="common">Blood worm</name>
    <dbReference type="NCBI Taxonomy" id="40348"/>
    <lineage>
        <taxon>Eukaryota</taxon>
        <taxon>Metazoa</taxon>
        <taxon>Ecdysozoa</taxon>
        <taxon>Nematoda</taxon>
        <taxon>Chromadorea</taxon>
        <taxon>Rhabditida</taxon>
        <taxon>Rhabditina</taxon>
        <taxon>Rhabditomorpha</taxon>
        <taxon>Strongyloidea</taxon>
        <taxon>Strongylidae</taxon>
        <taxon>Strongylus</taxon>
    </lineage>
</organism>
<keyword evidence="3" id="KW-1185">Reference proteome</keyword>
<accession>A0A3P7J0H6</accession>
<evidence type="ECO:0000256" key="1">
    <source>
        <dbReference type="SAM" id="Phobius"/>
    </source>
</evidence>